<gene>
    <name evidence="9" type="ORF">Pyn_19706</name>
</gene>
<dbReference type="Pfam" id="PF01061">
    <property type="entry name" value="ABC2_membrane"/>
    <property type="match status" value="2"/>
</dbReference>
<reference evidence="9 10" key="1">
    <citation type="submission" date="2018-02" db="EMBL/GenBank/DDBJ databases">
        <title>Draft genome of wild Prunus yedoensis var. nudiflora.</title>
        <authorList>
            <person name="Baek S."/>
            <person name="Kim J.-H."/>
            <person name="Choi K."/>
            <person name="Kim G.-B."/>
            <person name="Cho A."/>
            <person name="Jang H."/>
            <person name="Shin C.-H."/>
            <person name="Yu H.-J."/>
            <person name="Mun J.-H."/>
        </authorList>
    </citation>
    <scope>NUCLEOTIDE SEQUENCE [LARGE SCALE GENOMIC DNA]</scope>
    <source>
        <strain evidence="10">cv. Jeju island</strain>
        <tissue evidence="9">Leaf</tissue>
    </source>
</reference>
<comment type="caution">
    <text evidence="9">The sequence shown here is derived from an EMBL/GenBank/DDBJ whole genome shotgun (WGS) entry which is preliminary data.</text>
</comment>
<proteinExistence type="predicted"/>
<dbReference type="AlphaFoldDB" id="A0A314ZGA0"/>
<feature type="transmembrane region" description="Helical" evidence="6">
    <location>
        <begin position="151"/>
        <end position="170"/>
    </location>
</feature>
<keyword evidence="10" id="KW-1185">Reference proteome</keyword>
<dbReference type="GO" id="GO:0005886">
    <property type="term" value="C:plasma membrane"/>
    <property type="evidence" value="ECO:0007669"/>
    <property type="project" value="UniProtKB-ARBA"/>
</dbReference>
<evidence type="ECO:0000256" key="6">
    <source>
        <dbReference type="SAM" id="Phobius"/>
    </source>
</evidence>
<dbReference type="EMBL" id="PJQY01000187">
    <property type="protein sequence ID" value="PQQ16564.1"/>
    <property type="molecule type" value="Genomic_DNA"/>
</dbReference>
<evidence type="ECO:0000256" key="1">
    <source>
        <dbReference type="ARBA" id="ARBA00004141"/>
    </source>
</evidence>
<name>A0A314ZGA0_PRUYE</name>
<feature type="transmembrane region" description="Helical" evidence="6">
    <location>
        <begin position="271"/>
        <end position="293"/>
    </location>
</feature>
<feature type="transmembrane region" description="Helical" evidence="6">
    <location>
        <begin position="246"/>
        <end position="265"/>
    </location>
</feature>
<comment type="subcellular location">
    <subcellularLocation>
        <location evidence="1">Membrane</location>
        <topology evidence="1">Multi-pass membrane protein</topology>
    </subcellularLocation>
</comment>
<organism evidence="9 10">
    <name type="scientific">Prunus yedoensis var. nudiflora</name>
    <dbReference type="NCBI Taxonomy" id="2094558"/>
    <lineage>
        <taxon>Eukaryota</taxon>
        <taxon>Viridiplantae</taxon>
        <taxon>Streptophyta</taxon>
        <taxon>Embryophyta</taxon>
        <taxon>Tracheophyta</taxon>
        <taxon>Spermatophyta</taxon>
        <taxon>Magnoliopsida</taxon>
        <taxon>eudicotyledons</taxon>
        <taxon>Gunneridae</taxon>
        <taxon>Pentapetalae</taxon>
        <taxon>rosids</taxon>
        <taxon>fabids</taxon>
        <taxon>Rosales</taxon>
        <taxon>Rosaceae</taxon>
        <taxon>Amygdaloideae</taxon>
        <taxon>Amygdaleae</taxon>
        <taxon>Prunus</taxon>
    </lineage>
</organism>
<evidence type="ECO:0000313" key="9">
    <source>
        <dbReference type="EMBL" id="PQQ16564.1"/>
    </source>
</evidence>
<protein>
    <submittedName>
        <fullName evidence="9">Pleiotropic drug resistance protein 2-like</fullName>
    </submittedName>
</protein>
<keyword evidence="5 6" id="KW-0472">Membrane</keyword>
<keyword evidence="4 6" id="KW-1133">Transmembrane helix</keyword>
<dbReference type="OrthoDB" id="66620at2759"/>
<sequence length="345" mass="39948">MDVTMIISLLQPAPETFELFDNIILVSEGHIVYQGPRENVIEFFESVGFKCPERKGVADFLQEVISRKDQEQYWFKKNELYRYISALEFSDYFKNFHIGQNLSEELGNPYDRSKTHPAALAKKMYGISNWELFKACFAREWLLMKRNSPLYIFKTTQITIMSIISMTIFWRTKMKHGRLEDGGKFYGALFFSLINRDFLLHPAWAFCLPISVLRIPVSLIESGIWIILTYYTIGFAPAASRFFRQLLALFSVHQMALSLFRFIAALGRTQIVASTLGTFTLLLVFVLGGFIVAKDDIEPWMIWGYYISPMMYGQNALSSMNFLTKDGVHPILTQESLNLQLERLF</sequence>
<evidence type="ECO:0000256" key="2">
    <source>
        <dbReference type="ARBA" id="ARBA00022448"/>
    </source>
</evidence>
<dbReference type="PANTHER" id="PTHR19241">
    <property type="entry name" value="ATP-BINDING CASSETTE TRANSPORTER"/>
    <property type="match status" value="1"/>
</dbReference>
<evidence type="ECO:0000259" key="7">
    <source>
        <dbReference type="Pfam" id="PF01061"/>
    </source>
</evidence>
<keyword evidence="3 6" id="KW-0812">Transmembrane</keyword>
<feature type="domain" description="ABC transporter family G" evidence="8">
    <location>
        <begin position="11"/>
        <end position="64"/>
    </location>
</feature>
<feature type="domain" description="ABC-2 type transporter transmembrane" evidence="7">
    <location>
        <begin position="196"/>
        <end position="319"/>
    </location>
</feature>
<evidence type="ECO:0000256" key="4">
    <source>
        <dbReference type="ARBA" id="ARBA00022989"/>
    </source>
</evidence>
<dbReference type="GO" id="GO:0140359">
    <property type="term" value="F:ABC-type transporter activity"/>
    <property type="evidence" value="ECO:0007669"/>
    <property type="project" value="InterPro"/>
</dbReference>
<keyword evidence="2" id="KW-0813">Transport</keyword>
<feature type="domain" description="ABC-2 type transporter transmembrane" evidence="7">
    <location>
        <begin position="132"/>
        <end position="194"/>
    </location>
</feature>
<evidence type="ECO:0000256" key="5">
    <source>
        <dbReference type="ARBA" id="ARBA00023136"/>
    </source>
</evidence>
<dbReference type="InterPro" id="IPR043926">
    <property type="entry name" value="ABCG_dom"/>
</dbReference>
<dbReference type="Proteomes" id="UP000250321">
    <property type="component" value="Unassembled WGS sequence"/>
</dbReference>
<evidence type="ECO:0000313" key="10">
    <source>
        <dbReference type="Proteomes" id="UP000250321"/>
    </source>
</evidence>
<dbReference type="STRING" id="2094558.A0A314ZGA0"/>
<dbReference type="InterPro" id="IPR013525">
    <property type="entry name" value="ABC2_TM"/>
</dbReference>
<evidence type="ECO:0000259" key="8">
    <source>
        <dbReference type="Pfam" id="PF19055"/>
    </source>
</evidence>
<feature type="transmembrane region" description="Helical" evidence="6">
    <location>
        <begin position="223"/>
        <end position="239"/>
    </location>
</feature>
<accession>A0A314ZGA0</accession>
<evidence type="ECO:0000256" key="3">
    <source>
        <dbReference type="ARBA" id="ARBA00022692"/>
    </source>
</evidence>
<dbReference type="Pfam" id="PF19055">
    <property type="entry name" value="ABC2_membrane_7"/>
    <property type="match status" value="1"/>
</dbReference>